<accession>A0A392NXE2</accession>
<protein>
    <submittedName>
        <fullName evidence="2">Serine/threonine-protein phosphatase 7 long form-like protein</fullName>
    </submittedName>
</protein>
<gene>
    <name evidence="2" type="ORF">A2U01_0025524</name>
</gene>
<evidence type="ECO:0000313" key="2">
    <source>
        <dbReference type="EMBL" id="MCI04477.1"/>
    </source>
</evidence>
<proteinExistence type="predicted"/>
<dbReference type="PANTHER" id="PTHR46033:SF67">
    <property type="entry name" value="AMINOTRANSFERASE-LIKE, PLANT MOBILE DOMAIN FAMILY PROTEIN"/>
    <property type="match status" value="1"/>
</dbReference>
<dbReference type="GO" id="GO:0010073">
    <property type="term" value="P:meristem maintenance"/>
    <property type="evidence" value="ECO:0007669"/>
    <property type="project" value="InterPro"/>
</dbReference>
<dbReference type="InterPro" id="IPR044824">
    <property type="entry name" value="MAIN-like"/>
</dbReference>
<comment type="caution">
    <text evidence="2">The sequence shown here is derived from an EMBL/GenBank/DDBJ whole genome shotgun (WGS) entry which is preliminary data.</text>
</comment>
<feature type="non-terminal residue" evidence="2">
    <location>
        <position position="1"/>
    </location>
</feature>
<evidence type="ECO:0000313" key="3">
    <source>
        <dbReference type="Proteomes" id="UP000265520"/>
    </source>
</evidence>
<dbReference type="PANTHER" id="PTHR46033">
    <property type="entry name" value="PROTEIN MAIN-LIKE 2"/>
    <property type="match status" value="1"/>
</dbReference>
<evidence type="ECO:0000259" key="1">
    <source>
        <dbReference type="Pfam" id="PF10536"/>
    </source>
</evidence>
<reference evidence="2 3" key="1">
    <citation type="journal article" date="2018" name="Front. Plant Sci.">
        <title>Red Clover (Trifolium pratense) and Zigzag Clover (T. medium) - A Picture of Genomic Similarities and Differences.</title>
        <authorList>
            <person name="Dluhosova J."/>
            <person name="Istvanek J."/>
            <person name="Nedelnik J."/>
            <person name="Repkova J."/>
        </authorList>
    </citation>
    <scope>NUCLEOTIDE SEQUENCE [LARGE SCALE GENOMIC DNA]</scope>
    <source>
        <strain evidence="3">cv. 10/8</strain>
        <tissue evidence="2">Leaf</tissue>
    </source>
</reference>
<dbReference type="Proteomes" id="UP000265520">
    <property type="component" value="Unassembled WGS sequence"/>
</dbReference>
<keyword evidence="3" id="KW-1185">Reference proteome</keyword>
<dbReference type="InterPro" id="IPR019557">
    <property type="entry name" value="AminoTfrase-like_pln_mobile"/>
</dbReference>
<organism evidence="2 3">
    <name type="scientific">Trifolium medium</name>
    <dbReference type="NCBI Taxonomy" id="97028"/>
    <lineage>
        <taxon>Eukaryota</taxon>
        <taxon>Viridiplantae</taxon>
        <taxon>Streptophyta</taxon>
        <taxon>Embryophyta</taxon>
        <taxon>Tracheophyta</taxon>
        <taxon>Spermatophyta</taxon>
        <taxon>Magnoliopsida</taxon>
        <taxon>eudicotyledons</taxon>
        <taxon>Gunneridae</taxon>
        <taxon>Pentapetalae</taxon>
        <taxon>rosids</taxon>
        <taxon>fabids</taxon>
        <taxon>Fabales</taxon>
        <taxon>Fabaceae</taxon>
        <taxon>Papilionoideae</taxon>
        <taxon>50 kb inversion clade</taxon>
        <taxon>NPAAA clade</taxon>
        <taxon>Hologalegina</taxon>
        <taxon>IRL clade</taxon>
        <taxon>Trifolieae</taxon>
        <taxon>Trifolium</taxon>
    </lineage>
</organism>
<name>A0A392NXE2_9FABA</name>
<dbReference type="Pfam" id="PF10536">
    <property type="entry name" value="PMD"/>
    <property type="match status" value="1"/>
</dbReference>
<dbReference type="AlphaFoldDB" id="A0A392NXE2"/>
<sequence length="223" mass="25967">ARQQLYKSKQAKARTSIWMDVFIDKARGNPIALAPAILASIYKDLCLFKKTLVGLSKYPAGGEGFPMDVTLQSPFYLVQIWVWERFKNLQPQPMLIEHGDPLMIRWHKVDDWKVDNVRLALDSAMDDFLWRPYIRYADKCGLYYPNDEIWIPYKTDLDEKMLSFVTCMRVSELVGFDSIEQYLPHRVAMQFGMDQDVPSYVPRCYRTLCKVVEGISIGSQQFC</sequence>
<feature type="domain" description="Aminotransferase-like plant mobile" evidence="1">
    <location>
        <begin position="19"/>
        <end position="202"/>
    </location>
</feature>
<dbReference type="EMBL" id="LXQA010055531">
    <property type="protein sequence ID" value="MCI04477.1"/>
    <property type="molecule type" value="Genomic_DNA"/>
</dbReference>